<evidence type="ECO:0000313" key="1">
    <source>
        <dbReference type="EMBL" id="KAF5808726.1"/>
    </source>
</evidence>
<evidence type="ECO:0000313" key="2">
    <source>
        <dbReference type="Proteomes" id="UP000215914"/>
    </source>
</evidence>
<organism evidence="1 2">
    <name type="scientific">Helianthus annuus</name>
    <name type="common">Common sunflower</name>
    <dbReference type="NCBI Taxonomy" id="4232"/>
    <lineage>
        <taxon>Eukaryota</taxon>
        <taxon>Viridiplantae</taxon>
        <taxon>Streptophyta</taxon>
        <taxon>Embryophyta</taxon>
        <taxon>Tracheophyta</taxon>
        <taxon>Spermatophyta</taxon>
        <taxon>Magnoliopsida</taxon>
        <taxon>eudicotyledons</taxon>
        <taxon>Gunneridae</taxon>
        <taxon>Pentapetalae</taxon>
        <taxon>asterids</taxon>
        <taxon>campanulids</taxon>
        <taxon>Asterales</taxon>
        <taxon>Asteraceae</taxon>
        <taxon>Asteroideae</taxon>
        <taxon>Heliantheae alliance</taxon>
        <taxon>Heliantheae</taxon>
        <taxon>Helianthus</taxon>
    </lineage>
</organism>
<dbReference type="AlphaFoldDB" id="A0A9K3J5E9"/>
<comment type="caution">
    <text evidence="1">The sequence shown here is derived from an EMBL/GenBank/DDBJ whole genome shotgun (WGS) entry which is preliminary data.</text>
</comment>
<dbReference type="Proteomes" id="UP000215914">
    <property type="component" value="Unassembled WGS sequence"/>
</dbReference>
<proteinExistence type="predicted"/>
<gene>
    <name evidence="1" type="ORF">HanXRQr2_Chr04g0148861</name>
</gene>
<reference evidence="1" key="1">
    <citation type="journal article" date="2017" name="Nature">
        <title>The sunflower genome provides insights into oil metabolism, flowering and Asterid evolution.</title>
        <authorList>
            <person name="Badouin H."/>
            <person name="Gouzy J."/>
            <person name="Grassa C.J."/>
            <person name="Murat F."/>
            <person name="Staton S.E."/>
            <person name="Cottret L."/>
            <person name="Lelandais-Briere C."/>
            <person name="Owens G.L."/>
            <person name="Carrere S."/>
            <person name="Mayjonade B."/>
            <person name="Legrand L."/>
            <person name="Gill N."/>
            <person name="Kane N.C."/>
            <person name="Bowers J.E."/>
            <person name="Hubner S."/>
            <person name="Bellec A."/>
            <person name="Berard A."/>
            <person name="Berges H."/>
            <person name="Blanchet N."/>
            <person name="Boniface M.C."/>
            <person name="Brunel D."/>
            <person name="Catrice O."/>
            <person name="Chaidir N."/>
            <person name="Claudel C."/>
            <person name="Donnadieu C."/>
            <person name="Faraut T."/>
            <person name="Fievet G."/>
            <person name="Helmstetter N."/>
            <person name="King M."/>
            <person name="Knapp S.J."/>
            <person name="Lai Z."/>
            <person name="Le Paslier M.C."/>
            <person name="Lippi Y."/>
            <person name="Lorenzon L."/>
            <person name="Mandel J.R."/>
            <person name="Marage G."/>
            <person name="Marchand G."/>
            <person name="Marquand E."/>
            <person name="Bret-Mestries E."/>
            <person name="Morien E."/>
            <person name="Nambeesan S."/>
            <person name="Nguyen T."/>
            <person name="Pegot-Espagnet P."/>
            <person name="Pouilly N."/>
            <person name="Raftis F."/>
            <person name="Sallet E."/>
            <person name="Schiex T."/>
            <person name="Thomas J."/>
            <person name="Vandecasteele C."/>
            <person name="Vares D."/>
            <person name="Vear F."/>
            <person name="Vautrin S."/>
            <person name="Crespi M."/>
            <person name="Mangin B."/>
            <person name="Burke J.M."/>
            <person name="Salse J."/>
            <person name="Munos S."/>
            <person name="Vincourt P."/>
            <person name="Rieseberg L.H."/>
            <person name="Langlade N.B."/>
        </authorList>
    </citation>
    <scope>NUCLEOTIDE SEQUENCE</scope>
    <source>
        <tissue evidence="1">Leaves</tissue>
    </source>
</reference>
<sequence>MRERQFLLIVNFKPQIESTIVVGCRSVHGLVLGSDWVFKNRSIMIFLVYGFHE</sequence>
<accession>A0A9K3J5E9</accession>
<name>A0A9K3J5E9_HELAN</name>
<reference evidence="1" key="2">
    <citation type="submission" date="2020-06" db="EMBL/GenBank/DDBJ databases">
        <title>Helianthus annuus Genome sequencing and assembly Release 2.</title>
        <authorList>
            <person name="Gouzy J."/>
            <person name="Langlade N."/>
            <person name="Munos S."/>
        </authorList>
    </citation>
    <scope>NUCLEOTIDE SEQUENCE</scope>
    <source>
        <tissue evidence="1">Leaves</tissue>
    </source>
</reference>
<keyword evidence="2" id="KW-1185">Reference proteome</keyword>
<protein>
    <submittedName>
        <fullName evidence="1">Uncharacterized protein</fullName>
    </submittedName>
</protein>
<dbReference type="EMBL" id="MNCJ02000319">
    <property type="protein sequence ID" value="KAF5808726.1"/>
    <property type="molecule type" value="Genomic_DNA"/>
</dbReference>
<dbReference type="Gramene" id="mRNA:HanXRQr2_Chr04g0148861">
    <property type="protein sequence ID" value="CDS:HanXRQr2_Chr04g0148861.1"/>
    <property type="gene ID" value="HanXRQr2_Chr04g0148861"/>
</dbReference>